<evidence type="ECO:0000259" key="5">
    <source>
        <dbReference type="PROSITE" id="PS01124"/>
    </source>
</evidence>
<dbReference type="InterPro" id="IPR029062">
    <property type="entry name" value="Class_I_gatase-like"/>
</dbReference>
<evidence type="ECO:0000256" key="2">
    <source>
        <dbReference type="ARBA" id="ARBA00023125"/>
    </source>
</evidence>
<evidence type="ECO:0000256" key="1">
    <source>
        <dbReference type="ARBA" id="ARBA00023015"/>
    </source>
</evidence>
<name>A0ABV7DUM8_9RHOB</name>
<organism evidence="6 7">
    <name type="scientific">Tabrizicola soli</name>
    <dbReference type="NCBI Taxonomy" id="2185115"/>
    <lineage>
        <taxon>Bacteria</taxon>
        <taxon>Pseudomonadati</taxon>
        <taxon>Pseudomonadota</taxon>
        <taxon>Alphaproteobacteria</taxon>
        <taxon>Rhodobacterales</taxon>
        <taxon>Paracoccaceae</taxon>
        <taxon>Tabrizicola</taxon>
    </lineage>
</organism>
<dbReference type="Gene3D" id="1.10.10.60">
    <property type="entry name" value="Homeodomain-like"/>
    <property type="match status" value="1"/>
</dbReference>
<dbReference type="Proteomes" id="UP001595445">
    <property type="component" value="Unassembled WGS sequence"/>
</dbReference>
<dbReference type="PANTHER" id="PTHR46796">
    <property type="entry name" value="HTH-TYPE TRANSCRIPTIONAL ACTIVATOR RHAS-RELATED"/>
    <property type="match status" value="1"/>
</dbReference>
<reference evidence="7" key="1">
    <citation type="journal article" date="2019" name="Int. J. Syst. Evol. Microbiol.">
        <title>The Global Catalogue of Microorganisms (GCM) 10K type strain sequencing project: providing services to taxonomists for standard genome sequencing and annotation.</title>
        <authorList>
            <consortium name="The Broad Institute Genomics Platform"/>
            <consortium name="The Broad Institute Genome Sequencing Center for Infectious Disease"/>
            <person name="Wu L."/>
            <person name="Ma J."/>
        </authorList>
    </citation>
    <scope>NUCLEOTIDE SEQUENCE [LARGE SCALE GENOMIC DNA]</scope>
    <source>
        <strain evidence="7">KCTC 62102</strain>
    </source>
</reference>
<dbReference type="RefSeq" id="WP_197646797.1">
    <property type="nucleotide sequence ID" value="NZ_JAEACP010000020.1"/>
</dbReference>
<dbReference type="PANTHER" id="PTHR46796:SF6">
    <property type="entry name" value="ARAC SUBFAMILY"/>
    <property type="match status" value="1"/>
</dbReference>
<protein>
    <submittedName>
        <fullName evidence="6">GlxA family transcriptional regulator</fullName>
    </submittedName>
</protein>
<evidence type="ECO:0000256" key="3">
    <source>
        <dbReference type="ARBA" id="ARBA00023163"/>
    </source>
</evidence>
<dbReference type="Gene3D" id="3.40.50.880">
    <property type="match status" value="1"/>
</dbReference>
<gene>
    <name evidence="6" type="ORF">ACFOD6_09465</name>
</gene>
<sequence length="337" mass="36890">MAAEKRGASIFRRSAGVSEASVSIVVLPGALLTAVAGIVEPMAAANEALGRAAYKYRSLVSDDSGVQMGGGMLLSGEVFDTHASPPQNAVLIGGQAPLKPQEHEHDLALRSTLSRWSRHGTRIIAVGDSMITAFAALGTPDAASVFWSRRTLVEELHPDLEIRETLYTVDRHMITCAGRGGAFDMILSDIHAVHGRATASRVADALLLGHYREGEGAQRSILVGNPTIGNRSVRAVVALIERNLETPLKLGEISSRINVSQRQLERLFHMEYGMSPGRYYLKRRLERAHDLLMFTRLPLHEISLACGFSSLTQFNRRYRNVKGMSPAKMRSTTERHV</sequence>
<dbReference type="SUPFAM" id="SSF46689">
    <property type="entry name" value="Homeodomain-like"/>
    <property type="match status" value="2"/>
</dbReference>
<feature type="domain" description="HTH araC/xylS-type" evidence="5">
    <location>
        <begin position="234"/>
        <end position="332"/>
    </location>
</feature>
<dbReference type="InterPro" id="IPR050204">
    <property type="entry name" value="AraC_XylS_family_regulators"/>
</dbReference>
<keyword evidence="1" id="KW-0805">Transcription regulation</keyword>
<keyword evidence="2" id="KW-0238">DNA-binding</keyword>
<dbReference type="SMART" id="SM00342">
    <property type="entry name" value="HTH_ARAC"/>
    <property type="match status" value="1"/>
</dbReference>
<evidence type="ECO:0000313" key="7">
    <source>
        <dbReference type="Proteomes" id="UP001595445"/>
    </source>
</evidence>
<dbReference type="EMBL" id="JBHRSM010000016">
    <property type="protein sequence ID" value="MFC3086273.1"/>
    <property type="molecule type" value="Genomic_DNA"/>
</dbReference>
<evidence type="ECO:0000313" key="6">
    <source>
        <dbReference type="EMBL" id="MFC3086273.1"/>
    </source>
</evidence>
<dbReference type="PROSITE" id="PS00041">
    <property type="entry name" value="HTH_ARAC_FAMILY_1"/>
    <property type="match status" value="1"/>
</dbReference>
<feature type="transmembrane region" description="Helical" evidence="4">
    <location>
        <begin position="20"/>
        <end position="39"/>
    </location>
</feature>
<dbReference type="InterPro" id="IPR018062">
    <property type="entry name" value="HTH_AraC-typ_CS"/>
</dbReference>
<dbReference type="SUPFAM" id="SSF52317">
    <property type="entry name" value="Class I glutamine amidotransferase-like"/>
    <property type="match status" value="1"/>
</dbReference>
<comment type="caution">
    <text evidence="6">The sequence shown here is derived from an EMBL/GenBank/DDBJ whole genome shotgun (WGS) entry which is preliminary data.</text>
</comment>
<dbReference type="PROSITE" id="PS01124">
    <property type="entry name" value="HTH_ARAC_FAMILY_2"/>
    <property type="match status" value="1"/>
</dbReference>
<proteinExistence type="predicted"/>
<keyword evidence="4" id="KW-0812">Transmembrane</keyword>
<dbReference type="Pfam" id="PF12833">
    <property type="entry name" value="HTH_18"/>
    <property type="match status" value="1"/>
</dbReference>
<dbReference type="InterPro" id="IPR009057">
    <property type="entry name" value="Homeodomain-like_sf"/>
</dbReference>
<keyword evidence="4" id="KW-1133">Transmembrane helix</keyword>
<keyword evidence="4" id="KW-0472">Membrane</keyword>
<keyword evidence="3" id="KW-0804">Transcription</keyword>
<keyword evidence="7" id="KW-1185">Reference proteome</keyword>
<accession>A0ABV7DUM8</accession>
<dbReference type="InterPro" id="IPR018060">
    <property type="entry name" value="HTH_AraC"/>
</dbReference>
<evidence type="ECO:0000256" key="4">
    <source>
        <dbReference type="SAM" id="Phobius"/>
    </source>
</evidence>